<dbReference type="InterPro" id="IPR000073">
    <property type="entry name" value="AB_hydrolase_1"/>
</dbReference>
<reference evidence="2" key="2">
    <citation type="submission" date="2023-07" db="EMBL/GenBank/DDBJ databases">
        <authorList>
            <person name="Shen H."/>
        </authorList>
    </citation>
    <scope>NUCLEOTIDE SEQUENCE</scope>
    <source>
        <strain evidence="2">TNR-22</strain>
    </source>
</reference>
<proteinExistence type="predicted"/>
<dbReference type="InterPro" id="IPR029058">
    <property type="entry name" value="AB_hydrolase_fold"/>
</dbReference>
<dbReference type="EMBL" id="JAUOZU010000001">
    <property type="protein sequence ID" value="MDO6962682.1"/>
    <property type="molecule type" value="Genomic_DNA"/>
</dbReference>
<evidence type="ECO:0000313" key="2">
    <source>
        <dbReference type="EMBL" id="MDO6962682.1"/>
    </source>
</evidence>
<dbReference type="Proteomes" id="UP001174932">
    <property type="component" value="Unassembled WGS sequence"/>
</dbReference>
<keyword evidence="3" id="KW-1185">Reference proteome</keyword>
<sequence>MSQTKPAFVFIHGAWHGAATWAKLLPLLEAAGHISIAIDLPGAGAHASVPASHAAKPFDATAFSTEPSPNAAVTQAMRTEAAIAAVQKAATLGNGKVVLVGHSLGGITISPVAEAVPNLLHAVVYLTAFLLPPGMPAVAMIQHDSMKAALVPGLFMADPVAVRALRIHAGSEDPDYVSRMKAAFFGDVADAEFSDFRRTLHCDEPVQVALQPSAITAERFGTVPRHYIHCDEDRAITPEGQALMVEMTDAAIGGATVQHRLAASHSPFLSQPQALAELLAKIAA</sequence>
<dbReference type="InterPro" id="IPR052897">
    <property type="entry name" value="Sec-Metab_Biosynth_Hydrolase"/>
</dbReference>
<dbReference type="PANTHER" id="PTHR37017:SF11">
    <property type="entry name" value="ESTERASE_LIPASE_THIOESTERASE DOMAIN-CONTAINING PROTEIN"/>
    <property type="match status" value="1"/>
</dbReference>
<dbReference type="Gene3D" id="3.40.50.1820">
    <property type="entry name" value="alpha/beta hydrolase"/>
    <property type="match status" value="1"/>
</dbReference>
<dbReference type="PANTHER" id="PTHR37017">
    <property type="entry name" value="AB HYDROLASE-1 DOMAIN-CONTAINING PROTEIN-RELATED"/>
    <property type="match status" value="1"/>
</dbReference>
<evidence type="ECO:0000313" key="3">
    <source>
        <dbReference type="Proteomes" id="UP001174932"/>
    </source>
</evidence>
<dbReference type="Pfam" id="PF12697">
    <property type="entry name" value="Abhydrolase_6"/>
    <property type="match status" value="1"/>
</dbReference>
<evidence type="ECO:0000259" key="1">
    <source>
        <dbReference type="Pfam" id="PF12697"/>
    </source>
</evidence>
<feature type="domain" description="AB hydrolase-1" evidence="1">
    <location>
        <begin position="8"/>
        <end position="277"/>
    </location>
</feature>
<dbReference type="RefSeq" id="WP_304374565.1">
    <property type="nucleotide sequence ID" value="NZ_JAUOZU010000001.1"/>
</dbReference>
<keyword evidence="2" id="KW-0378">Hydrolase</keyword>
<reference evidence="2" key="1">
    <citation type="journal article" date="2015" name="Int. J. Syst. Evol. Microbiol.">
        <title>Rhizobium alvei sp. nov., isolated from a freshwater river.</title>
        <authorList>
            <person name="Sheu S.Y."/>
            <person name="Huang H.W."/>
            <person name="Young C.C."/>
            <person name="Chen W.M."/>
        </authorList>
    </citation>
    <scope>NUCLEOTIDE SEQUENCE</scope>
    <source>
        <strain evidence="2">TNR-22</strain>
    </source>
</reference>
<accession>A0ABT8YG89</accession>
<dbReference type="GO" id="GO:0016787">
    <property type="term" value="F:hydrolase activity"/>
    <property type="evidence" value="ECO:0007669"/>
    <property type="project" value="UniProtKB-KW"/>
</dbReference>
<organism evidence="2 3">
    <name type="scientific">Rhizobium alvei</name>
    <dbReference type="NCBI Taxonomy" id="1132659"/>
    <lineage>
        <taxon>Bacteria</taxon>
        <taxon>Pseudomonadati</taxon>
        <taxon>Pseudomonadota</taxon>
        <taxon>Alphaproteobacteria</taxon>
        <taxon>Hyphomicrobiales</taxon>
        <taxon>Rhizobiaceae</taxon>
        <taxon>Rhizobium/Agrobacterium group</taxon>
        <taxon>Rhizobium</taxon>
    </lineage>
</organism>
<protein>
    <submittedName>
        <fullName evidence="2">Alpha/beta fold hydrolase</fullName>
    </submittedName>
</protein>
<gene>
    <name evidence="2" type="ORF">Q4481_01860</name>
</gene>
<dbReference type="SUPFAM" id="SSF53474">
    <property type="entry name" value="alpha/beta-Hydrolases"/>
    <property type="match status" value="1"/>
</dbReference>
<name>A0ABT8YG89_9HYPH</name>
<comment type="caution">
    <text evidence="2">The sequence shown here is derived from an EMBL/GenBank/DDBJ whole genome shotgun (WGS) entry which is preliminary data.</text>
</comment>